<comment type="subcellular location">
    <subcellularLocation>
        <location evidence="9">Membrane</location>
        <topology evidence="9">Multi-pass membrane protein</topology>
    </subcellularLocation>
    <subcellularLocation>
        <location evidence="1">Mitochondrion inner membrane</location>
        <topology evidence="1">Multi-pass membrane protein</topology>
    </subcellularLocation>
</comment>
<comment type="caution">
    <text evidence="13">The sequence shown here is derived from an EMBL/GenBank/DDBJ whole genome shotgun (WGS) entry which is preliminary data.</text>
</comment>
<feature type="compositionally biased region" description="Polar residues" evidence="10">
    <location>
        <begin position="484"/>
        <end position="496"/>
    </location>
</feature>
<keyword evidence="8 11" id="KW-0472">Membrane</keyword>
<evidence type="ECO:0000256" key="1">
    <source>
        <dbReference type="ARBA" id="ARBA00004448"/>
    </source>
</evidence>
<name>A0A9W9XLI4_9EURO</name>
<keyword evidence="6 11" id="KW-1133">Transmembrane helix</keyword>
<dbReference type="GO" id="GO:0005743">
    <property type="term" value="C:mitochondrial inner membrane"/>
    <property type="evidence" value="ECO:0007669"/>
    <property type="project" value="UniProtKB-SubCell"/>
</dbReference>
<keyword evidence="3 9" id="KW-0812">Transmembrane</keyword>
<reference evidence="13" key="2">
    <citation type="journal article" date="2023" name="IMA Fungus">
        <title>Comparative genomic study of the Penicillium genus elucidates a diverse pangenome and 15 lateral gene transfer events.</title>
        <authorList>
            <person name="Petersen C."/>
            <person name="Sorensen T."/>
            <person name="Nielsen M.R."/>
            <person name="Sondergaard T.E."/>
            <person name="Sorensen J.L."/>
            <person name="Fitzpatrick D.A."/>
            <person name="Frisvad J.C."/>
            <person name="Nielsen K.L."/>
        </authorList>
    </citation>
    <scope>NUCLEOTIDE SEQUENCE</scope>
    <source>
        <strain evidence="13">IBT 30728</strain>
    </source>
</reference>
<dbReference type="PANTHER" id="PTHR12428">
    <property type="entry name" value="OXA1"/>
    <property type="match status" value="1"/>
</dbReference>
<evidence type="ECO:0000256" key="4">
    <source>
        <dbReference type="ARBA" id="ARBA00022792"/>
    </source>
</evidence>
<dbReference type="GO" id="GO:0032977">
    <property type="term" value="F:membrane insertase activity"/>
    <property type="evidence" value="ECO:0007669"/>
    <property type="project" value="InterPro"/>
</dbReference>
<evidence type="ECO:0000313" key="14">
    <source>
        <dbReference type="Proteomes" id="UP001148312"/>
    </source>
</evidence>
<feature type="compositionally biased region" description="Basic and acidic residues" evidence="10">
    <location>
        <begin position="444"/>
        <end position="465"/>
    </location>
</feature>
<keyword evidence="14" id="KW-1185">Reference proteome</keyword>
<evidence type="ECO:0000256" key="6">
    <source>
        <dbReference type="ARBA" id="ARBA00022989"/>
    </source>
</evidence>
<evidence type="ECO:0000256" key="7">
    <source>
        <dbReference type="ARBA" id="ARBA00023128"/>
    </source>
</evidence>
<organism evidence="13 14">
    <name type="scientific">Penicillium diatomitis</name>
    <dbReference type="NCBI Taxonomy" id="2819901"/>
    <lineage>
        <taxon>Eukaryota</taxon>
        <taxon>Fungi</taxon>
        <taxon>Dikarya</taxon>
        <taxon>Ascomycota</taxon>
        <taxon>Pezizomycotina</taxon>
        <taxon>Eurotiomycetes</taxon>
        <taxon>Eurotiomycetidae</taxon>
        <taxon>Eurotiales</taxon>
        <taxon>Aspergillaceae</taxon>
        <taxon>Penicillium</taxon>
    </lineage>
</organism>
<keyword evidence="7" id="KW-0496">Mitochondrion</keyword>
<protein>
    <recommendedName>
        <fullName evidence="12">Membrane insertase YidC/Oxa/ALB C-terminal domain-containing protein</fullName>
    </recommendedName>
</protein>
<feature type="region of interest" description="Disordered" evidence="10">
    <location>
        <begin position="374"/>
        <end position="393"/>
    </location>
</feature>
<dbReference type="GO" id="GO:0032979">
    <property type="term" value="P:protein insertion into mitochondrial inner membrane from matrix"/>
    <property type="evidence" value="ECO:0007669"/>
    <property type="project" value="TreeGrafter"/>
</dbReference>
<feature type="compositionally biased region" description="Basic and acidic residues" evidence="10">
    <location>
        <begin position="409"/>
        <end position="419"/>
    </location>
</feature>
<dbReference type="InterPro" id="IPR028055">
    <property type="entry name" value="YidC/Oxa/ALB_C"/>
</dbReference>
<evidence type="ECO:0000256" key="11">
    <source>
        <dbReference type="SAM" id="Phobius"/>
    </source>
</evidence>
<accession>A0A9W9XLI4</accession>
<evidence type="ECO:0000259" key="12">
    <source>
        <dbReference type="Pfam" id="PF02096"/>
    </source>
</evidence>
<keyword evidence="4" id="KW-0999">Mitochondrion inner membrane</keyword>
<dbReference type="PANTHER" id="PTHR12428:SF66">
    <property type="entry name" value="MITOCHONDRIAL INNER MEMBRANE PROTEIN OXA1L"/>
    <property type="match status" value="1"/>
</dbReference>
<evidence type="ECO:0000256" key="8">
    <source>
        <dbReference type="ARBA" id="ARBA00023136"/>
    </source>
</evidence>
<evidence type="ECO:0000256" key="10">
    <source>
        <dbReference type="SAM" id="MobiDB-lite"/>
    </source>
</evidence>
<reference evidence="13" key="1">
    <citation type="submission" date="2022-12" db="EMBL/GenBank/DDBJ databases">
        <authorList>
            <person name="Petersen C."/>
        </authorList>
    </citation>
    <scope>NUCLEOTIDE SEQUENCE</scope>
    <source>
        <strain evidence="13">IBT 30728</strain>
    </source>
</reference>
<evidence type="ECO:0000256" key="9">
    <source>
        <dbReference type="RuleBase" id="RU003945"/>
    </source>
</evidence>
<dbReference type="AlphaFoldDB" id="A0A9W9XLI4"/>
<dbReference type="EMBL" id="JAPWDQ010000001">
    <property type="protein sequence ID" value="KAJ5495242.1"/>
    <property type="molecule type" value="Genomic_DNA"/>
</dbReference>
<dbReference type="Proteomes" id="UP001148312">
    <property type="component" value="Unassembled WGS sequence"/>
</dbReference>
<proteinExistence type="inferred from homology"/>
<evidence type="ECO:0000256" key="2">
    <source>
        <dbReference type="ARBA" id="ARBA00009877"/>
    </source>
</evidence>
<evidence type="ECO:0000256" key="5">
    <source>
        <dbReference type="ARBA" id="ARBA00022946"/>
    </source>
</evidence>
<dbReference type="RefSeq" id="XP_056794255.1">
    <property type="nucleotide sequence ID" value="XM_056929962.1"/>
</dbReference>
<dbReference type="InterPro" id="IPR001708">
    <property type="entry name" value="YidC/ALB3/OXA1/COX18"/>
</dbReference>
<comment type="similarity">
    <text evidence="2 9">Belongs to the OXA1/ALB3/YidC family.</text>
</comment>
<feature type="domain" description="Membrane insertase YidC/Oxa/ALB C-terminal" evidence="12">
    <location>
        <begin position="138"/>
        <end position="333"/>
    </location>
</feature>
<evidence type="ECO:0000256" key="3">
    <source>
        <dbReference type="ARBA" id="ARBA00022692"/>
    </source>
</evidence>
<dbReference type="GeneID" id="81620211"/>
<gene>
    <name evidence="13" type="ORF">N7539_000358</name>
</gene>
<feature type="region of interest" description="Disordered" evidence="10">
    <location>
        <begin position="1"/>
        <end position="22"/>
    </location>
</feature>
<keyword evidence="5" id="KW-0809">Transit peptide</keyword>
<sequence>MMGATGLGGPSKAAAMMRQRLATQPRSIRSISTLRPKRFPGHRGQLNLTSSVNSSWRYTALAAGPAAVRFNSTTPTPSPAPVAESTTPIDPSDVGFDISQLSEKIGYLKELGLDYGWGPSSMLQYVIEHIHVYTGLPWWASIVSAAVLVRLALFKPTMAASDTGARTHNARAIIDPIRHEMMKARMDGQTHQMQIKQAELKEIQNAHGIKPMKAFIPMLQIPLGYGIFRVVRGMTALPVPGLLSESALWLNDLTVADPYYLIPVINASCLYFTLKRGGETGTMDILQTSAGKALLIGLPSVSFAFMAFQPGALQLYFLSTGLLGLAQAFIINNNAFRNAMGMAIPKRATPAQNLTNLEQLQARLAELQKNPEKFRQQGVEASASAPASDASVSTIDRVQKNISNWSNKARQEVSEKWGEVKGNTTKNADGSVAAKPRLSAEAQRAAERYEQEAQAREAALREERNHARRAAHMRALAAEREKAQNMSKNFQSTGRKTPSRRK</sequence>
<feature type="compositionally biased region" description="Low complexity" evidence="10">
    <location>
        <begin position="381"/>
        <end position="393"/>
    </location>
</feature>
<feature type="region of interest" description="Disordered" evidence="10">
    <location>
        <begin position="70"/>
        <end position="89"/>
    </location>
</feature>
<feature type="transmembrane region" description="Helical" evidence="11">
    <location>
        <begin position="315"/>
        <end position="336"/>
    </location>
</feature>
<dbReference type="Pfam" id="PF02096">
    <property type="entry name" value="60KD_IMP"/>
    <property type="match status" value="1"/>
</dbReference>
<dbReference type="CDD" id="cd20069">
    <property type="entry name" value="5TM_Oxa1-like"/>
    <property type="match status" value="1"/>
</dbReference>
<evidence type="ECO:0000313" key="13">
    <source>
        <dbReference type="EMBL" id="KAJ5495242.1"/>
    </source>
</evidence>
<feature type="region of interest" description="Disordered" evidence="10">
    <location>
        <begin position="406"/>
        <end position="502"/>
    </location>
</feature>